<proteinExistence type="predicted"/>
<dbReference type="EMBL" id="GBXM01061040">
    <property type="protein sequence ID" value="JAH47537.1"/>
    <property type="molecule type" value="Transcribed_RNA"/>
</dbReference>
<name>A0A0E9T1Y5_ANGAN</name>
<reference evidence="1" key="1">
    <citation type="submission" date="2014-11" db="EMBL/GenBank/DDBJ databases">
        <authorList>
            <person name="Amaro Gonzalez C."/>
        </authorList>
    </citation>
    <scope>NUCLEOTIDE SEQUENCE</scope>
</reference>
<evidence type="ECO:0000313" key="1">
    <source>
        <dbReference type="EMBL" id="JAH47537.1"/>
    </source>
</evidence>
<organism evidence="1">
    <name type="scientific">Anguilla anguilla</name>
    <name type="common">European freshwater eel</name>
    <name type="synonym">Muraena anguilla</name>
    <dbReference type="NCBI Taxonomy" id="7936"/>
    <lineage>
        <taxon>Eukaryota</taxon>
        <taxon>Metazoa</taxon>
        <taxon>Chordata</taxon>
        <taxon>Craniata</taxon>
        <taxon>Vertebrata</taxon>
        <taxon>Euteleostomi</taxon>
        <taxon>Actinopterygii</taxon>
        <taxon>Neopterygii</taxon>
        <taxon>Teleostei</taxon>
        <taxon>Anguilliformes</taxon>
        <taxon>Anguillidae</taxon>
        <taxon>Anguilla</taxon>
    </lineage>
</organism>
<reference evidence="1" key="2">
    <citation type="journal article" date="2015" name="Fish Shellfish Immunol.">
        <title>Early steps in the European eel (Anguilla anguilla)-Vibrio vulnificus interaction in the gills: Role of the RtxA13 toxin.</title>
        <authorList>
            <person name="Callol A."/>
            <person name="Pajuelo D."/>
            <person name="Ebbesson L."/>
            <person name="Teles M."/>
            <person name="MacKenzie S."/>
            <person name="Amaro C."/>
        </authorList>
    </citation>
    <scope>NUCLEOTIDE SEQUENCE</scope>
</reference>
<protein>
    <submittedName>
        <fullName evidence="1">Uncharacterized protein</fullName>
    </submittedName>
</protein>
<dbReference type="AlphaFoldDB" id="A0A0E9T1Y5"/>
<sequence length="85" mass="10107">MMGPWFFMEYVNPFSYQLKTVLFDEFLPHGYTWQVNYFPRCIPSFSQDAPNKAALESVQECFRQAPFVWSNNSRHVLSRRNCSSE</sequence>
<accession>A0A0E9T1Y5</accession>